<dbReference type="AlphaFoldDB" id="A0A1B6L8K3"/>
<evidence type="ECO:0000313" key="1">
    <source>
        <dbReference type="EMBL" id="JAT20028.1"/>
    </source>
</evidence>
<feature type="non-terminal residue" evidence="1">
    <location>
        <position position="103"/>
    </location>
</feature>
<accession>A0A1B6L8K3</accession>
<protein>
    <submittedName>
        <fullName evidence="1">Uncharacterized protein</fullName>
    </submittedName>
</protein>
<gene>
    <name evidence="1" type="ORF">g.290</name>
</gene>
<name>A0A1B6L8K3_9HEMI</name>
<dbReference type="EMBL" id="GEBQ01019949">
    <property type="protein sequence ID" value="JAT20028.1"/>
    <property type="molecule type" value="Transcribed_RNA"/>
</dbReference>
<reference evidence="1" key="1">
    <citation type="submission" date="2015-11" db="EMBL/GenBank/DDBJ databases">
        <title>De novo transcriptome assembly of four potential Pierce s Disease insect vectors from Arizona vineyards.</title>
        <authorList>
            <person name="Tassone E.E."/>
        </authorList>
    </citation>
    <scope>NUCLEOTIDE SEQUENCE</scope>
</reference>
<proteinExistence type="predicted"/>
<organism evidence="1">
    <name type="scientific">Graphocephala atropunctata</name>
    <dbReference type="NCBI Taxonomy" id="36148"/>
    <lineage>
        <taxon>Eukaryota</taxon>
        <taxon>Metazoa</taxon>
        <taxon>Ecdysozoa</taxon>
        <taxon>Arthropoda</taxon>
        <taxon>Hexapoda</taxon>
        <taxon>Insecta</taxon>
        <taxon>Pterygota</taxon>
        <taxon>Neoptera</taxon>
        <taxon>Paraneoptera</taxon>
        <taxon>Hemiptera</taxon>
        <taxon>Auchenorrhyncha</taxon>
        <taxon>Membracoidea</taxon>
        <taxon>Cicadellidae</taxon>
        <taxon>Cicadellinae</taxon>
        <taxon>Cicadellini</taxon>
        <taxon>Graphocephala</taxon>
    </lineage>
</organism>
<sequence length="103" mass="11353">MRLMYCKVVSFSSDIPADGELGRRFWAASADRADYATLLSLVTLHLGTLVLNKLRWIGGLVCRSEVEDGERGGENYKQAKSCRHSCCCTVLYCTDGARCAALQ</sequence>